<dbReference type="OrthoDB" id="2841294at2759"/>
<name>K5V176_PHACS</name>
<dbReference type="KEGG" id="pco:PHACADRAFT_27170"/>
<gene>
    <name evidence="2" type="ORF">PHACADRAFT_27170</name>
</gene>
<proteinExistence type="predicted"/>
<feature type="chain" id="PRO_5003884381" evidence="1">
    <location>
        <begin position="17"/>
        <end position="140"/>
    </location>
</feature>
<dbReference type="RefSeq" id="XP_007394040.1">
    <property type="nucleotide sequence ID" value="XM_007393978.1"/>
</dbReference>
<dbReference type="InParanoid" id="K5V176"/>
<protein>
    <submittedName>
        <fullName evidence="2">Uncharacterized protein</fullName>
    </submittedName>
</protein>
<sequence>MKTFVVLASLAACALAQRLHIQEPTSGQTVSGSGTVTVELEQDQSLGPLVQTSVLIAMNNCFDVCSEPDQWGPATVLYNGPFNPQFNSSAPEKGVYQDFAIQLPGFQSGGAIIQVAHQFQAGGATLTNVFDYSTVQVNVQ</sequence>
<dbReference type="HOGENOM" id="CLU_137500_1_1_1"/>
<keyword evidence="3" id="KW-1185">Reference proteome</keyword>
<accession>K5V176</accession>
<keyword evidence="1" id="KW-0732">Signal</keyword>
<dbReference type="EMBL" id="JH930471">
    <property type="protein sequence ID" value="EKM56241.1"/>
    <property type="molecule type" value="Genomic_DNA"/>
</dbReference>
<evidence type="ECO:0000313" key="3">
    <source>
        <dbReference type="Proteomes" id="UP000008370"/>
    </source>
</evidence>
<dbReference type="GeneID" id="18919493"/>
<reference evidence="2 3" key="1">
    <citation type="journal article" date="2012" name="BMC Genomics">
        <title>Comparative genomics of the white-rot fungi, Phanerochaete carnosa and P. chrysosporium, to elucidate the genetic basis of the distinct wood types they colonize.</title>
        <authorList>
            <person name="Suzuki H."/>
            <person name="MacDonald J."/>
            <person name="Syed K."/>
            <person name="Salamov A."/>
            <person name="Hori C."/>
            <person name="Aerts A."/>
            <person name="Henrissat B."/>
            <person name="Wiebenga A."/>
            <person name="vanKuyk P.A."/>
            <person name="Barry K."/>
            <person name="Lindquist E."/>
            <person name="LaButti K."/>
            <person name="Lapidus A."/>
            <person name="Lucas S."/>
            <person name="Coutinho P."/>
            <person name="Gong Y."/>
            <person name="Samejima M."/>
            <person name="Mahadevan R."/>
            <person name="Abou-Zaid M."/>
            <person name="de Vries R.P."/>
            <person name="Igarashi K."/>
            <person name="Yadav J.S."/>
            <person name="Grigoriev I.V."/>
            <person name="Master E.R."/>
        </authorList>
    </citation>
    <scope>NUCLEOTIDE SEQUENCE [LARGE SCALE GENOMIC DNA]</scope>
    <source>
        <strain evidence="2 3">HHB-10118-sp</strain>
    </source>
</reference>
<dbReference type="AlphaFoldDB" id="K5V176"/>
<evidence type="ECO:0000256" key="1">
    <source>
        <dbReference type="SAM" id="SignalP"/>
    </source>
</evidence>
<organism evidence="2 3">
    <name type="scientific">Phanerochaete carnosa (strain HHB-10118-sp)</name>
    <name type="common">White-rot fungus</name>
    <name type="synonym">Peniophora carnosa</name>
    <dbReference type="NCBI Taxonomy" id="650164"/>
    <lineage>
        <taxon>Eukaryota</taxon>
        <taxon>Fungi</taxon>
        <taxon>Dikarya</taxon>
        <taxon>Basidiomycota</taxon>
        <taxon>Agaricomycotina</taxon>
        <taxon>Agaricomycetes</taxon>
        <taxon>Polyporales</taxon>
        <taxon>Phanerochaetaceae</taxon>
        <taxon>Phanerochaete</taxon>
    </lineage>
</organism>
<feature type="signal peptide" evidence="1">
    <location>
        <begin position="1"/>
        <end position="16"/>
    </location>
</feature>
<dbReference type="Proteomes" id="UP000008370">
    <property type="component" value="Unassembled WGS sequence"/>
</dbReference>
<evidence type="ECO:0000313" key="2">
    <source>
        <dbReference type="EMBL" id="EKM56241.1"/>
    </source>
</evidence>